<comment type="caution">
    <text evidence="3">The sequence shown here is derived from an EMBL/GenBank/DDBJ whole genome shotgun (WGS) entry which is preliminary data.</text>
</comment>
<organism evidence="3 4">
    <name type="scientific">Longispora fulva</name>
    <dbReference type="NCBI Taxonomy" id="619741"/>
    <lineage>
        <taxon>Bacteria</taxon>
        <taxon>Bacillati</taxon>
        <taxon>Actinomycetota</taxon>
        <taxon>Actinomycetes</taxon>
        <taxon>Micromonosporales</taxon>
        <taxon>Micromonosporaceae</taxon>
        <taxon>Longispora</taxon>
    </lineage>
</organism>
<proteinExistence type="predicted"/>
<dbReference type="EMBL" id="JADOUF010000001">
    <property type="protein sequence ID" value="MBG6136632.1"/>
    <property type="molecule type" value="Genomic_DNA"/>
</dbReference>
<keyword evidence="2" id="KW-1133">Transmembrane helix</keyword>
<keyword evidence="4" id="KW-1185">Reference proteome</keyword>
<dbReference type="AlphaFoldDB" id="A0A8J7KPS1"/>
<evidence type="ECO:0000313" key="3">
    <source>
        <dbReference type="EMBL" id="MBG6136632.1"/>
    </source>
</evidence>
<sequence>MTGRILVLWMLDVPDGDVGGVFETQLAWESSRAGQAAEREVIVVVNADRLLTYHEHFSYVLASRRLDKLICVAVGRQHALTPGAPVLEGSATLLNGPAVTLWVSDPIGVDLRLDSIEAVRKAEGEVGAPQQSTLGALIDCLQVPEVFHRVYDTIEEFPQKIANPGLRVIAGRLDPDALRHVRQESLAGLAGEPSAGDGPVAGPEVDEPGVLFGAPQDDAGPVSPREGSPLARSAGRAVAGRAELLAAFDRLSGLSGVLAGNRRGERLHEVADRCAALMVDYREDLGTVFWQADRPAGIDQRVRDVLSQQGIDLPAPAPDRTGSLRKLQQVVESGLDNGYSLRALSEWLRELASRAVPQGSARYAERVTNSPPLARYPISPQLLTWPLLVVPLLGTFLLAGTGTLGLVVGVALGLGWAAAIGWTLVRAARESGLPVTAAVLPAPVAHSAAAAVGLVAGVAASAVVAVPEPAVAPLAVAVVLLFAGALRSRWAGAVHACRAMTLAAVDGELRRLRDTLGEVVANEWSAADRREFFAESAIAFAALLDRIADTLAAEAGSEPVGPRPARDSWDRVDALGRVVRGDLADGLRHTLQPLWLRARTGSLDHAGEELPDQIRQLFDGYWEHLYRRGPHERPAFARVSTGPRPSLQGTWGAPGELADVLTTPPAGWLAQCCARRDVALLDMRSEGVRAVRFSPLAARHNATADWAEAIARDIHRESVSVGDVVWTDGGQHAGVVRLVPLRSNIVRFSWPSRLADDEEDLP</sequence>
<protein>
    <submittedName>
        <fullName evidence="3">Uncharacterized protein</fullName>
    </submittedName>
</protein>
<feature type="transmembrane region" description="Helical" evidence="2">
    <location>
        <begin position="470"/>
        <end position="486"/>
    </location>
</feature>
<dbReference type="RefSeq" id="WP_197003583.1">
    <property type="nucleotide sequence ID" value="NZ_BONS01000016.1"/>
</dbReference>
<reference evidence="3" key="1">
    <citation type="submission" date="2020-11" db="EMBL/GenBank/DDBJ databases">
        <title>Sequencing the genomes of 1000 actinobacteria strains.</title>
        <authorList>
            <person name="Klenk H.-P."/>
        </authorList>
    </citation>
    <scope>NUCLEOTIDE SEQUENCE</scope>
    <source>
        <strain evidence="3">DSM 45356</strain>
    </source>
</reference>
<evidence type="ECO:0000256" key="2">
    <source>
        <dbReference type="SAM" id="Phobius"/>
    </source>
</evidence>
<dbReference type="Proteomes" id="UP000622552">
    <property type="component" value="Unassembled WGS sequence"/>
</dbReference>
<feature type="transmembrane region" description="Helical" evidence="2">
    <location>
        <begin position="406"/>
        <end position="425"/>
    </location>
</feature>
<evidence type="ECO:0000313" key="4">
    <source>
        <dbReference type="Proteomes" id="UP000622552"/>
    </source>
</evidence>
<feature type="region of interest" description="Disordered" evidence="1">
    <location>
        <begin position="188"/>
        <end position="234"/>
    </location>
</feature>
<keyword evidence="2" id="KW-0812">Transmembrane</keyword>
<gene>
    <name evidence="3" type="ORF">IW245_002826</name>
</gene>
<accession>A0A8J7KPS1</accession>
<feature type="transmembrane region" description="Helical" evidence="2">
    <location>
        <begin position="437"/>
        <end position="464"/>
    </location>
</feature>
<evidence type="ECO:0000256" key="1">
    <source>
        <dbReference type="SAM" id="MobiDB-lite"/>
    </source>
</evidence>
<keyword evidence="2" id="KW-0472">Membrane</keyword>
<name>A0A8J7KPS1_9ACTN</name>